<sequence>MKKLLAPTSIFISDYIEKPPLPVSKSPVPVAETPPEVKVIELHHFQEKERIKAEEITCELQPSPTPPKKAVYNTVVIAVVQFLQICEPGRISRSFLSLFDPDSKRPPSKCSLNLKRLVYKNLQCLLCMLSRSSGS</sequence>
<name>A0A3P7MV58_CYLGO</name>
<proteinExistence type="predicted"/>
<dbReference type="OrthoDB" id="10036956at2759"/>
<reference evidence="1 2" key="1">
    <citation type="submission" date="2018-11" db="EMBL/GenBank/DDBJ databases">
        <authorList>
            <consortium name="Pathogen Informatics"/>
        </authorList>
    </citation>
    <scope>NUCLEOTIDE SEQUENCE [LARGE SCALE GENOMIC DNA]</scope>
</reference>
<dbReference type="Proteomes" id="UP000271889">
    <property type="component" value="Unassembled WGS sequence"/>
</dbReference>
<accession>A0A3P7MV58</accession>
<protein>
    <submittedName>
        <fullName evidence="1">Uncharacterized protein</fullName>
    </submittedName>
</protein>
<gene>
    <name evidence="1" type="ORF">CGOC_LOCUS10766</name>
</gene>
<dbReference type="AlphaFoldDB" id="A0A3P7MV58"/>
<organism evidence="1 2">
    <name type="scientific">Cylicostephanus goldi</name>
    <name type="common">Nematode worm</name>
    <dbReference type="NCBI Taxonomy" id="71465"/>
    <lineage>
        <taxon>Eukaryota</taxon>
        <taxon>Metazoa</taxon>
        <taxon>Ecdysozoa</taxon>
        <taxon>Nematoda</taxon>
        <taxon>Chromadorea</taxon>
        <taxon>Rhabditida</taxon>
        <taxon>Rhabditina</taxon>
        <taxon>Rhabditomorpha</taxon>
        <taxon>Strongyloidea</taxon>
        <taxon>Strongylidae</taxon>
        <taxon>Cylicostephanus</taxon>
    </lineage>
</organism>
<dbReference type="EMBL" id="UYRV01112824">
    <property type="protein sequence ID" value="VDN27803.1"/>
    <property type="molecule type" value="Genomic_DNA"/>
</dbReference>
<evidence type="ECO:0000313" key="2">
    <source>
        <dbReference type="Proteomes" id="UP000271889"/>
    </source>
</evidence>
<keyword evidence="2" id="KW-1185">Reference proteome</keyword>
<evidence type="ECO:0000313" key="1">
    <source>
        <dbReference type="EMBL" id="VDN27803.1"/>
    </source>
</evidence>